<sequence>MNSSLDGHLCWEGHQSITFLQLVLLMDALIVLCYPRYRIQQKSIKSFSAYDGMGLITIVGTSPVYICYYLIESLQFTVR</sequence>
<dbReference type="RefSeq" id="XP_020068204.1">
    <property type="nucleotide sequence ID" value="XM_020217681.1"/>
</dbReference>
<organism evidence="2 3">
    <name type="scientific">Cyberlindnera jadinii (strain ATCC 18201 / CBS 1600 / BCRC 20928 / JCM 3617 / NBRC 0987 / NRRL Y-1542)</name>
    <name type="common">Torula yeast</name>
    <name type="synonym">Candida utilis</name>
    <dbReference type="NCBI Taxonomy" id="983966"/>
    <lineage>
        <taxon>Eukaryota</taxon>
        <taxon>Fungi</taxon>
        <taxon>Dikarya</taxon>
        <taxon>Ascomycota</taxon>
        <taxon>Saccharomycotina</taxon>
        <taxon>Saccharomycetes</taxon>
        <taxon>Phaffomycetales</taxon>
        <taxon>Phaffomycetaceae</taxon>
        <taxon>Cyberlindnera</taxon>
    </lineage>
</organism>
<reference evidence="2 3" key="1">
    <citation type="journal article" date="2016" name="Proc. Natl. Acad. Sci. U.S.A.">
        <title>Comparative genomics of biotechnologically important yeasts.</title>
        <authorList>
            <person name="Riley R."/>
            <person name="Haridas S."/>
            <person name="Wolfe K.H."/>
            <person name="Lopes M.R."/>
            <person name="Hittinger C.T."/>
            <person name="Goeker M."/>
            <person name="Salamov A.A."/>
            <person name="Wisecaver J.H."/>
            <person name="Long T.M."/>
            <person name="Calvey C.H."/>
            <person name="Aerts A.L."/>
            <person name="Barry K.W."/>
            <person name="Choi C."/>
            <person name="Clum A."/>
            <person name="Coughlan A.Y."/>
            <person name="Deshpande S."/>
            <person name="Douglass A.P."/>
            <person name="Hanson S.J."/>
            <person name="Klenk H.-P."/>
            <person name="LaButti K.M."/>
            <person name="Lapidus A."/>
            <person name="Lindquist E.A."/>
            <person name="Lipzen A.M."/>
            <person name="Meier-Kolthoff J.P."/>
            <person name="Ohm R.A."/>
            <person name="Otillar R.P."/>
            <person name="Pangilinan J.L."/>
            <person name="Peng Y."/>
            <person name="Rokas A."/>
            <person name="Rosa C.A."/>
            <person name="Scheuner C."/>
            <person name="Sibirny A.A."/>
            <person name="Slot J.C."/>
            <person name="Stielow J.B."/>
            <person name="Sun H."/>
            <person name="Kurtzman C.P."/>
            <person name="Blackwell M."/>
            <person name="Grigoriev I.V."/>
            <person name="Jeffries T.W."/>
        </authorList>
    </citation>
    <scope>NUCLEOTIDE SEQUENCE [LARGE SCALE GENOMIC DNA]</scope>
    <source>
        <strain evidence="3">ATCC 18201 / CBS 1600 / BCRC 20928 / JCM 3617 / NBRC 0987 / NRRL Y-1542</strain>
    </source>
</reference>
<protein>
    <submittedName>
        <fullName evidence="2">Uncharacterized protein</fullName>
    </submittedName>
</protein>
<proteinExistence type="predicted"/>
<name>A0A1E4RVR6_CYBJN</name>
<evidence type="ECO:0000313" key="3">
    <source>
        <dbReference type="Proteomes" id="UP000094389"/>
    </source>
</evidence>
<feature type="transmembrane region" description="Helical" evidence="1">
    <location>
        <begin position="16"/>
        <end position="37"/>
    </location>
</feature>
<dbReference type="AlphaFoldDB" id="A0A1E4RVR6"/>
<feature type="transmembrane region" description="Helical" evidence="1">
    <location>
        <begin position="49"/>
        <end position="71"/>
    </location>
</feature>
<dbReference type="Proteomes" id="UP000094389">
    <property type="component" value="Unassembled WGS sequence"/>
</dbReference>
<dbReference type="EMBL" id="KV453943">
    <property type="protein sequence ID" value="ODV71165.1"/>
    <property type="molecule type" value="Genomic_DNA"/>
</dbReference>
<keyword evidence="1" id="KW-1133">Transmembrane helix</keyword>
<gene>
    <name evidence="2" type="ORF">CYBJADRAFT_37498</name>
</gene>
<evidence type="ECO:0000256" key="1">
    <source>
        <dbReference type="SAM" id="Phobius"/>
    </source>
</evidence>
<keyword evidence="1" id="KW-0472">Membrane</keyword>
<evidence type="ECO:0000313" key="2">
    <source>
        <dbReference type="EMBL" id="ODV71165.1"/>
    </source>
</evidence>
<dbReference type="GeneID" id="30992077"/>
<accession>A0A1E4RVR6</accession>
<keyword evidence="3" id="KW-1185">Reference proteome</keyword>
<keyword evidence="1" id="KW-0812">Transmembrane</keyword>